<dbReference type="PANTHER" id="PTHR46306:SF1">
    <property type="entry name" value="BTB_POZ DOMAIN-CONTAINING PROTEIN 9"/>
    <property type="match status" value="1"/>
</dbReference>
<dbReference type="AlphaFoldDB" id="A0A7R9M105"/>
<reference evidence="2" key="1">
    <citation type="submission" date="2020-11" db="EMBL/GenBank/DDBJ databases">
        <authorList>
            <person name="Tran Van P."/>
        </authorList>
    </citation>
    <scope>NUCLEOTIDE SEQUENCE</scope>
</reference>
<dbReference type="Gene3D" id="3.30.710.10">
    <property type="entry name" value="Potassium Channel Kv1.1, Chain A"/>
    <property type="match status" value="1"/>
</dbReference>
<dbReference type="PANTHER" id="PTHR46306">
    <property type="entry name" value="BTB/POZ DOMAIN-CONTAINING PROTEIN 9"/>
    <property type="match status" value="1"/>
</dbReference>
<proteinExistence type="predicted"/>
<dbReference type="InterPro" id="IPR052407">
    <property type="entry name" value="BTB_POZ_domain_cont_9"/>
</dbReference>
<dbReference type="GO" id="GO:0005737">
    <property type="term" value="C:cytoplasm"/>
    <property type="evidence" value="ECO:0007669"/>
    <property type="project" value="TreeGrafter"/>
</dbReference>
<dbReference type="Gene3D" id="1.25.40.420">
    <property type="match status" value="1"/>
</dbReference>
<keyword evidence="3" id="KW-1185">Reference proteome</keyword>
<dbReference type="GO" id="GO:0048512">
    <property type="term" value="P:circadian behavior"/>
    <property type="evidence" value="ECO:0007669"/>
    <property type="project" value="TreeGrafter"/>
</dbReference>
<name>A0A7R9M105_9ACAR</name>
<dbReference type="GO" id="GO:0050804">
    <property type="term" value="P:modulation of chemical synaptic transmission"/>
    <property type="evidence" value="ECO:0007669"/>
    <property type="project" value="TreeGrafter"/>
</dbReference>
<dbReference type="InterPro" id="IPR011705">
    <property type="entry name" value="BACK"/>
</dbReference>
<protein>
    <recommendedName>
        <fullName evidence="1">BACK domain-containing protein</fullName>
    </recommendedName>
</protein>
<dbReference type="Pfam" id="PF07707">
    <property type="entry name" value="BACK"/>
    <property type="match status" value="1"/>
</dbReference>
<feature type="non-terminal residue" evidence="2">
    <location>
        <position position="169"/>
    </location>
</feature>
<dbReference type="EMBL" id="OC906472">
    <property type="protein sequence ID" value="CAD7650410.1"/>
    <property type="molecule type" value="Genomic_DNA"/>
</dbReference>
<evidence type="ECO:0000313" key="2">
    <source>
        <dbReference type="EMBL" id="CAD7650410.1"/>
    </source>
</evidence>
<evidence type="ECO:0000313" key="3">
    <source>
        <dbReference type="Proteomes" id="UP000759131"/>
    </source>
</evidence>
<dbReference type="OrthoDB" id="298084at2759"/>
<evidence type="ECO:0000259" key="1">
    <source>
        <dbReference type="SMART" id="SM00875"/>
    </source>
</evidence>
<dbReference type="InterPro" id="IPR011333">
    <property type="entry name" value="SKP1/BTB/POZ_sf"/>
</dbReference>
<feature type="domain" description="BACK" evidence="1">
    <location>
        <begin position="63"/>
        <end position="159"/>
    </location>
</feature>
<dbReference type="EMBL" id="CAJPIZ010051897">
    <property type="protein sequence ID" value="CAG2122898.1"/>
    <property type="molecule type" value="Genomic_DNA"/>
</dbReference>
<dbReference type="GO" id="GO:0008344">
    <property type="term" value="P:adult locomotory behavior"/>
    <property type="evidence" value="ECO:0007669"/>
    <property type="project" value="TreeGrafter"/>
</dbReference>
<dbReference type="SMART" id="SM00875">
    <property type="entry name" value="BACK"/>
    <property type="match status" value="1"/>
</dbReference>
<accession>A0A7R9M105</accession>
<sequence>MEDTPLVAFKEVLRYLYNGRLDLDDYEPAALSEIRQLAERFDLWDLCRPIEDLEDVKINAENCLQVYSETTVTSPTGQQCLAYIGRNAQDVLYGDDFFDLDVDHAVAVFERNDLSVTEQTVFEAVRRYVTGEGKGDKKRVVSAVRLSLLPFDYLWTTVRKFAEETKLLS</sequence>
<gene>
    <name evidence="2" type="ORF">OSB1V03_LOCUS22843</name>
</gene>
<dbReference type="Proteomes" id="UP000759131">
    <property type="component" value="Unassembled WGS sequence"/>
</dbReference>
<organism evidence="2">
    <name type="scientific">Medioppia subpectinata</name>
    <dbReference type="NCBI Taxonomy" id="1979941"/>
    <lineage>
        <taxon>Eukaryota</taxon>
        <taxon>Metazoa</taxon>
        <taxon>Ecdysozoa</taxon>
        <taxon>Arthropoda</taxon>
        <taxon>Chelicerata</taxon>
        <taxon>Arachnida</taxon>
        <taxon>Acari</taxon>
        <taxon>Acariformes</taxon>
        <taxon>Sarcoptiformes</taxon>
        <taxon>Oribatida</taxon>
        <taxon>Brachypylina</taxon>
        <taxon>Oppioidea</taxon>
        <taxon>Oppiidae</taxon>
        <taxon>Medioppia</taxon>
    </lineage>
</organism>